<accession>A0ABT0SWW1</accession>
<name>A0ABT0SWW1_9GAMM</name>
<feature type="transmembrane region" description="Helical" evidence="3">
    <location>
        <begin position="168"/>
        <end position="191"/>
    </location>
</feature>
<feature type="region of interest" description="Disordered" evidence="2">
    <location>
        <begin position="61"/>
        <end position="96"/>
    </location>
</feature>
<keyword evidence="3" id="KW-1133">Transmembrane helix</keyword>
<organism evidence="4 5">
    <name type="scientific">Halomonas gemina</name>
    <dbReference type="NCBI Taxonomy" id="2945105"/>
    <lineage>
        <taxon>Bacteria</taxon>
        <taxon>Pseudomonadati</taxon>
        <taxon>Pseudomonadota</taxon>
        <taxon>Gammaproteobacteria</taxon>
        <taxon>Oceanospirillales</taxon>
        <taxon>Halomonadaceae</taxon>
        <taxon>Halomonas</taxon>
    </lineage>
</organism>
<feature type="coiled-coil region" evidence="1">
    <location>
        <begin position="114"/>
        <end position="141"/>
    </location>
</feature>
<evidence type="ECO:0000256" key="1">
    <source>
        <dbReference type="SAM" id="Coils"/>
    </source>
</evidence>
<dbReference type="EMBL" id="JAMJPK010000001">
    <property type="protein sequence ID" value="MCL7938796.1"/>
    <property type="molecule type" value="Genomic_DNA"/>
</dbReference>
<feature type="compositionally biased region" description="Polar residues" evidence="2">
    <location>
        <begin position="79"/>
        <end position="96"/>
    </location>
</feature>
<protein>
    <submittedName>
        <fullName evidence="4">Uncharacterized protein</fullName>
    </submittedName>
</protein>
<comment type="caution">
    <text evidence="4">The sequence shown here is derived from an EMBL/GenBank/DDBJ whole genome shotgun (WGS) entry which is preliminary data.</text>
</comment>
<feature type="compositionally biased region" description="Basic and acidic residues" evidence="2">
    <location>
        <begin position="61"/>
        <end position="75"/>
    </location>
</feature>
<keyword evidence="5" id="KW-1185">Reference proteome</keyword>
<sequence>MTTKDKTASYTQDPFSYTEIHEGVPLDDEHGAIGMLFVHDPKHLHRVDGCIIDLENGTLRRPEQSADTSPHRPDPAAEAQSSNSSTKSEPAMSTQDPYVEARLYGIEKELDAKIDGMRDLVARMENGFNKAEERFERSSERHSAEVSLLSQKFDSQFDSARRHSTTTAWATVGGVLAGFAIVIAIAVGWIAEQGSYAKSYGETQVEIQQAADERGEIRDVMRDIQSTQQTILDRLPSPESQ</sequence>
<dbReference type="RefSeq" id="WP_250058820.1">
    <property type="nucleotide sequence ID" value="NZ_JAMJPK010000001.1"/>
</dbReference>
<keyword evidence="3" id="KW-0812">Transmembrane</keyword>
<dbReference type="Proteomes" id="UP001165369">
    <property type="component" value="Unassembled WGS sequence"/>
</dbReference>
<evidence type="ECO:0000256" key="2">
    <source>
        <dbReference type="SAM" id="MobiDB-lite"/>
    </source>
</evidence>
<evidence type="ECO:0000256" key="3">
    <source>
        <dbReference type="SAM" id="Phobius"/>
    </source>
</evidence>
<keyword evidence="1" id="KW-0175">Coiled coil</keyword>
<gene>
    <name evidence="4" type="ORF">M8009_00570</name>
</gene>
<reference evidence="4" key="1">
    <citation type="submission" date="2022-05" db="EMBL/GenBank/DDBJ databases">
        <title>Halomonas geminus sp. nov. and Halomonas llamarensis sp. nov. isolated from high-altitude salars of the Atacama Desert.</title>
        <authorList>
            <person name="Hintersatz C."/>
            <person name="Rojas L.A."/>
            <person name="Wei T.-S."/>
            <person name="Kutschke S."/>
            <person name="Lehmann F."/>
            <person name="Jain R."/>
            <person name="Pollmann K."/>
        </authorList>
    </citation>
    <scope>NUCLEOTIDE SEQUENCE</scope>
    <source>
        <strain evidence="4">ATCH28</strain>
    </source>
</reference>
<evidence type="ECO:0000313" key="4">
    <source>
        <dbReference type="EMBL" id="MCL7938796.1"/>
    </source>
</evidence>
<proteinExistence type="predicted"/>
<evidence type="ECO:0000313" key="5">
    <source>
        <dbReference type="Proteomes" id="UP001165369"/>
    </source>
</evidence>
<keyword evidence="3" id="KW-0472">Membrane</keyword>